<organism evidence="6 7">
    <name type="scientific">Benzoatithermus flavus</name>
    <dbReference type="NCBI Taxonomy" id="3108223"/>
    <lineage>
        <taxon>Bacteria</taxon>
        <taxon>Pseudomonadati</taxon>
        <taxon>Pseudomonadota</taxon>
        <taxon>Alphaproteobacteria</taxon>
        <taxon>Geminicoccales</taxon>
        <taxon>Geminicoccaceae</taxon>
        <taxon>Benzoatithermus</taxon>
    </lineage>
</organism>
<gene>
    <name evidence="6" type="ORF">U1T56_11725</name>
</gene>
<evidence type="ECO:0000256" key="3">
    <source>
        <dbReference type="ARBA" id="ARBA00022448"/>
    </source>
</evidence>
<proteinExistence type="inferred from homology"/>
<dbReference type="InterPro" id="IPR030678">
    <property type="entry name" value="Peptide/Ni-bd"/>
</dbReference>
<dbReference type="PANTHER" id="PTHR30290">
    <property type="entry name" value="PERIPLASMIC BINDING COMPONENT OF ABC TRANSPORTER"/>
    <property type="match status" value="1"/>
</dbReference>
<dbReference type="InterPro" id="IPR000914">
    <property type="entry name" value="SBP_5_dom"/>
</dbReference>
<comment type="subcellular location">
    <subcellularLocation>
        <location evidence="1">Periplasm</location>
    </subcellularLocation>
</comment>
<dbReference type="SUPFAM" id="SSF53850">
    <property type="entry name" value="Periplasmic binding protein-like II"/>
    <property type="match status" value="1"/>
</dbReference>
<dbReference type="Gene3D" id="3.40.190.10">
    <property type="entry name" value="Periplasmic binding protein-like II"/>
    <property type="match status" value="1"/>
</dbReference>
<evidence type="ECO:0000256" key="1">
    <source>
        <dbReference type="ARBA" id="ARBA00004418"/>
    </source>
</evidence>
<evidence type="ECO:0000259" key="5">
    <source>
        <dbReference type="Pfam" id="PF00496"/>
    </source>
</evidence>
<dbReference type="Pfam" id="PF00496">
    <property type="entry name" value="SBP_bac_5"/>
    <property type="match status" value="1"/>
</dbReference>
<comment type="similarity">
    <text evidence="2">Belongs to the bacterial solute-binding protein 5 family.</text>
</comment>
<keyword evidence="3" id="KW-0813">Transport</keyword>
<keyword evidence="4" id="KW-0732">Signal</keyword>
<dbReference type="PIRSF" id="PIRSF002741">
    <property type="entry name" value="MppA"/>
    <property type="match status" value="1"/>
</dbReference>
<dbReference type="Proteomes" id="UP001375743">
    <property type="component" value="Unassembled WGS sequence"/>
</dbReference>
<protein>
    <submittedName>
        <fullName evidence="6">ABC transporter substrate-binding protein</fullName>
    </submittedName>
</protein>
<name>A0ABU8XTV9_9PROT</name>
<keyword evidence="7" id="KW-1185">Reference proteome</keyword>
<dbReference type="RefSeq" id="WP_418159669.1">
    <property type="nucleotide sequence ID" value="NZ_JBBLZC010000010.1"/>
</dbReference>
<dbReference type="Gene3D" id="3.10.105.10">
    <property type="entry name" value="Dipeptide-binding Protein, Domain 3"/>
    <property type="match status" value="1"/>
</dbReference>
<sequence>MAYIELIVWALTAILIVVPAASVRGENVVRWVSAVGMIRWEPTNLDDPTSTGLAQVYEGLTLTDSDLTLHPALATDWVLVRPDMWRFHLRPGVRFHDGTTLTARDVAFSLERGRGKGSDYAIFITNVAAVTATADDTVEITTKRPDLLLPVKLRRMPIIPEAWALRHGAALPARLDDSSAYTFAHANGTGPFMLESFEPGRRTVLVRNPNWWGSAAYPRDIDRIVWTIETDPERRLALLVGGEADFLQDPPLDRLDRLRNTPGIKLTSMDVLSTVFLGLDLGSAELRTSDVKGRNPFADRRVRQAVYQAIDVAALVTKAVNGLGKPAGMMTAPGTNGYDPELDRRLPYDPERARALLAEAGYPGGFAVRLDCPPHRRSPCEEIAAQLAGVGLRVVADIPPYPVFRQRVTDRASDFYLSADHPGMTLDSGESFHDLYYQARPHWLAAPGYADPVTEGLIERIDGEVSTPVRDALIDQTWRRVLDDIVVVPLYHTVWVWAMRDWLDVPPHALPWPLFRQARLATSR</sequence>
<feature type="domain" description="Solute-binding protein family 5" evidence="5">
    <location>
        <begin position="69"/>
        <end position="433"/>
    </location>
</feature>
<evidence type="ECO:0000313" key="6">
    <source>
        <dbReference type="EMBL" id="MEK0083823.1"/>
    </source>
</evidence>
<dbReference type="EMBL" id="JBBLZC010000010">
    <property type="protein sequence ID" value="MEK0083823.1"/>
    <property type="molecule type" value="Genomic_DNA"/>
</dbReference>
<evidence type="ECO:0000313" key="7">
    <source>
        <dbReference type="Proteomes" id="UP001375743"/>
    </source>
</evidence>
<evidence type="ECO:0000256" key="2">
    <source>
        <dbReference type="ARBA" id="ARBA00005695"/>
    </source>
</evidence>
<dbReference type="InterPro" id="IPR039424">
    <property type="entry name" value="SBP_5"/>
</dbReference>
<dbReference type="PANTHER" id="PTHR30290:SF9">
    <property type="entry name" value="OLIGOPEPTIDE-BINDING PROTEIN APPA"/>
    <property type="match status" value="1"/>
</dbReference>
<accession>A0ABU8XTV9</accession>
<evidence type="ECO:0000256" key="4">
    <source>
        <dbReference type="ARBA" id="ARBA00022729"/>
    </source>
</evidence>
<comment type="caution">
    <text evidence="6">The sequence shown here is derived from an EMBL/GenBank/DDBJ whole genome shotgun (WGS) entry which is preliminary data.</text>
</comment>
<reference evidence="6 7" key="1">
    <citation type="submission" date="2024-01" db="EMBL/GenBank/DDBJ databases">
        <title>Multi-omics insights into the function and evolution of sodium benzoate biodegradation pathways in Benzoatithermus flavus gen. nov., sp. nov. from hot spring.</title>
        <authorList>
            <person name="Hu C.-J."/>
            <person name="Li W.-J."/>
        </authorList>
    </citation>
    <scope>NUCLEOTIDE SEQUENCE [LARGE SCALE GENOMIC DNA]</scope>
    <source>
        <strain evidence="6 7">SYSU G07066</strain>
    </source>
</reference>